<dbReference type="Proteomes" id="UP000306585">
    <property type="component" value="Unassembled WGS sequence"/>
</dbReference>
<dbReference type="EMBL" id="VBRY01000011">
    <property type="protein sequence ID" value="TLS66135.1"/>
    <property type="molecule type" value="Genomic_DNA"/>
</dbReference>
<evidence type="ECO:0000256" key="2">
    <source>
        <dbReference type="PIRSR" id="PIRSR037031-51"/>
    </source>
</evidence>
<keyword evidence="5" id="KW-1185">Reference proteome</keyword>
<dbReference type="PIRSF" id="PIRSF037031">
    <property type="entry name" value="Redox_disulphide_2"/>
    <property type="match status" value="1"/>
</dbReference>
<dbReference type="AlphaFoldDB" id="A0A5R9GLX6"/>
<reference evidence="4 5" key="1">
    <citation type="journal article" date="2019" name="Appl. Environ. Microbiol.">
        <title>Environmental Evidence and Genomic Insight of Iron-oxidizing Bacteria Preference Towards More Corrosion Resistant Stainless Steel at Higher Salinities.</title>
        <authorList>
            <person name="Garrison C.E."/>
            <person name="Price K.A."/>
            <person name="Field E.K."/>
        </authorList>
    </citation>
    <scope>NUCLEOTIDE SEQUENCE [LARGE SCALE GENOMIC DNA]</scope>
    <source>
        <strain evidence="4 5">P3</strain>
    </source>
</reference>
<dbReference type="InterPro" id="IPR012336">
    <property type="entry name" value="Thioredoxin-like_fold"/>
</dbReference>
<evidence type="ECO:0000256" key="1">
    <source>
        <dbReference type="PIRSR" id="PIRSR037031-50"/>
    </source>
</evidence>
<sequence length="77" mass="8124">MKQFRVLGSGCASCKQTMAMIEQVAAQRGVAIGLEKVESLQQIVAYGVLSTPAVVLDGVVVHAGGIPAREQVEQWLA</sequence>
<evidence type="ECO:0000259" key="3">
    <source>
        <dbReference type="Pfam" id="PF13192"/>
    </source>
</evidence>
<protein>
    <submittedName>
        <fullName evidence="4">Thioredoxin family protein</fullName>
    </submittedName>
</protein>
<feature type="disulfide bond" description="Redox-active" evidence="2">
    <location>
        <begin position="11"/>
        <end position="14"/>
    </location>
</feature>
<gene>
    <name evidence="4" type="ORF">FEF65_11105</name>
</gene>
<dbReference type="SUPFAM" id="SSF52833">
    <property type="entry name" value="Thioredoxin-like"/>
    <property type="match status" value="1"/>
</dbReference>
<keyword evidence="2" id="KW-1015">Disulfide bond</keyword>
<dbReference type="PANTHER" id="PTHR36450:SF1">
    <property type="entry name" value="THIOREDOXIN"/>
    <property type="match status" value="1"/>
</dbReference>
<dbReference type="RefSeq" id="WP_138239892.1">
    <property type="nucleotide sequence ID" value="NZ_VBRY01000011.1"/>
</dbReference>
<keyword evidence="2" id="KW-0676">Redox-active center</keyword>
<dbReference type="Pfam" id="PF13192">
    <property type="entry name" value="Thioredoxin_3"/>
    <property type="match status" value="1"/>
</dbReference>
<feature type="active site" description="Nucleophile" evidence="1">
    <location>
        <position position="14"/>
    </location>
</feature>
<dbReference type="InterPro" id="IPR036249">
    <property type="entry name" value="Thioredoxin-like_sf"/>
</dbReference>
<feature type="active site" description="Nucleophile" evidence="1">
    <location>
        <position position="11"/>
    </location>
</feature>
<dbReference type="Gene3D" id="3.40.30.10">
    <property type="entry name" value="Glutaredoxin"/>
    <property type="match status" value="1"/>
</dbReference>
<name>A0A5R9GLX6_9PROT</name>
<proteinExistence type="predicted"/>
<accession>A0A5R9GLX6</accession>
<evidence type="ECO:0000313" key="5">
    <source>
        <dbReference type="Proteomes" id="UP000306585"/>
    </source>
</evidence>
<dbReference type="PANTHER" id="PTHR36450">
    <property type="entry name" value="THIOREDOXIN"/>
    <property type="match status" value="1"/>
</dbReference>
<evidence type="ECO:0000313" key="4">
    <source>
        <dbReference type="EMBL" id="TLS66135.1"/>
    </source>
</evidence>
<organism evidence="4 5">
    <name type="scientific">Mariprofundus erugo</name>
    <dbReference type="NCBI Taxonomy" id="2528639"/>
    <lineage>
        <taxon>Bacteria</taxon>
        <taxon>Pseudomonadati</taxon>
        <taxon>Pseudomonadota</taxon>
        <taxon>Candidatius Mariprofundia</taxon>
        <taxon>Mariprofundales</taxon>
        <taxon>Mariprofundaceae</taxon>
        <taxon>Mariprofundus</taxon>
    </lineage>
</organism>
<comment type="caution">
    <text evidence="4">The sequence shown here is derived from an EMBL/GenBank/DDBJ whole genome shotgun (WGS) entry which is preliminary data.</text>
</comment>
<dbReference type="InterPro" id="IPR005243">
    <property type="entry name" value="THIRX-like_proc"/>
</dbReference>
<feature type="domain" description="Thioredoxin-like fold" evidence="3">
    <location>
        <begin position="3"/>
        <end position="76"/>
    </location>
</feature>
<dbReference type="NCBIfam" id="TIGR00412">
    <property type="entry name" value="redox_disulf_2"/>
    <property type="match status" value="1"/>
</dbReference>